<dbReference type="Proteomes" id="UP001443914">
    <property type="component" value="Unassembled WGS sequence"/>
</dbReference>
<proteinExistence type="predicted"/>
<dbReference type="PANTHER" id="PTHR24186:SF46">
    <property type="entry name" value="PROTEIN ACCELERATED CELL DEATH 6-LIKE"/>
    <property type="match status" value="1"/>
</dbReference>
<protein>
    <submittedName>
        <fullName evidence="3">Uncharacterized protein</fullName>
    </submittedName>
</protein>
<dbReference type="InterPro" id="IPR002110">
    <property type="entry name" value="Ankyrin_rpt"/>
</dbReference>
<sequence length="174" mass="19809">MFQILSQSFLPACASECVQHPKFSATLAHLAIRVRNLGTLNLLTEHLPDLVKATDKKGWRPPSYATNKGYLDEVTYLLTSFPESAEKYDIDGSFPIHKAVGGGHISIIRAFYKHCPHTLHHIDHKGRNILHIVVRYGRDDIFSYLTEELKMDGSFMNLKDNEGKTFMDYAKELM</sequence>
<keyword evidence="2" id="KW-0040">ANK repeat</keyword>
<keyword evidence="4" id="KW-1185">Reference proteome</keyword>
<evidence type="ECO:0000256" key="1">
    <source>
        <dbReference type="ARBA" id="ARBA00022737"/>
    </source>
</evidence>
<dbReference type="SUPFAM" id="SSF48403">
    <property type="entry name" value="Ankyrin repeat"/>
    <property type="match status" value="1"/>
</dbReference>
<dbReference type="GO" id="GO:0005886">
    <property type="term" value="C:plasma membrane"/>
    <property type="evidence" value="ECO:0007669"/>
    <property type="project" value="TreeGrafter"/>
</dbReference>
<evidence type="ECO:0000313" key="4">
    <source>
        <dbReference type="Proteomes" id="UP001443914"/>
    </source>
</evidence>
<dbReference type="AlphaFoldDB" id="A0AAW1HH45"/>
<accession>A0AAW1HH45</accession>
<evidence type="ECO:0000256" key="2">
    <source>
        <dbReference type="ARBA" id="ARBA00023043"/>
    </source>
</evidence>
<reference evidence="3" key="1">
    <citation type="submission" date="2024-03" db="EMBL/GenBank/DDBJ databases">
        <title>WGS assembly of Saponaria officinalis var. Norfolk2.</title>
        <authorList>
            <person name="Jenkins J."/>
            <person name="Shu S."/>
            <person name="Grimwood J."/>
            <person name="Barry K."/>
            <person name="Goodstein D."/>
            <person name="Schmutz J."/>
            <person name="Leebens-Mack J."/>
            <person name="Osbourn A."/>
        </authorList>
    </citation>
    <scope>NUCLEOTIDE SEQUENCE [LARGE SCALE GENOMIC DNA]</scope>
    <source>
        <strain evidence="3">JIC</strain>
    </source>
</reference>
<dbReference type="PANTHER" id="PTHR24186">
    <property type="entry name" value="PROTEIN PHOSPHATASE 1 REGULATORY SUBUNIT"/>
    <property type="match status" value="1"/>
</dbReference>
<organism evidence="3 4">
    <name type="scientific">Saponaria officinalis</name>
    <name type="common">Common soapwort</name>
    <name type="synonym">Lychnis saponaria</name>
    <dbReference type="NCBI Taxonomy" id="3572"/>
    <lineage>
        <taxon>Eukaryota</taxon>
        <taxon>Viridiplantae</taxon>
        <taxon>Streptophyta</taxon>
        <taxon>Embryophyta</taxon>
        <taxon>Tracheophyta</taxon>
        <taxon>Spermatophyta</taxon>
        <taxon>Magnoliopsida</taxon>
        <taxon>eudicotyledons</taxon>
        <taxon>Gunneridae</taxon>
        <taxon>Pentapetalae</taxon>
        <taxon>Caryophyllales</taxon>
        <taxon>Caryophyllaceae</taxon>
        <taxon>Caryophylleae</taxon>
        <taxon>Saponaria</taxon>
    </lineage>
</organism>
<dbReference type="InterPro" id="IPR036770">
    <property type="entry name" value="Ankyrin_rpt-contain_sf"/>
</dbReference>
<dbReference type="Gene3D" id="1.25.40.20">
    <property type="entry name" value="Ankyrin repeat-containing domain"/>
    <property type="match status" value="2"/>
</dbReference>
<keyword evidence="1" id="KW-0677">Repeat</keyword>
<dbReference type="Pfam" id="PF12796">
    <property type="entry name" value="Ank_2"/>
    <property type="match status" value="1"/>
</dbReference>
<dbReference type="EMBL" id="JBDFQZ010000011">
    <property type="protein sequence ID" value="KAK9675592.1"/>
    <property type="molecule type" value="Genomic_DNA"/>
</dbReference>
<gene>
    <name evidence="3" type="ORF">RND81_11G017800</name>
</gene>
<evidence type="ECO:0000313" key="3">
    <source>
        <dbReference type="EMBL" id="KAK9675592.1"/>
    </source>
</evidence>
<comment type="caution">
    <text evidence="3">The sequence shown here is derived from an EMBL/GenBank/DDBJ whole genome shotgun (WGS) entry which is preliminary data.</text>
</comment>
<name>A0AAW1HH45_SAPOF</name>